<name>A0A6A6SIN8_9PLEO</name>
<dbReference type="InterPro" id="IPR013783">
    <property type="entry name" value="Ig-like_fold"/>
</dbReference>
<dbReference type="GO" id="GO:0004553">
    <property type="term" value="F:hydrolase activity, hydrolyzing O-glycosyl compounds"/>
    <property type="evidence" value="ECO:0007669"/>
    <property type="project" value="InterPro"/>
</dbReference>
<protein>
    <submittedName>
        <fullName evidence="11">Glycoside hydrolase</fullName>
    </submittedName>
</protein>
<dbReference type="EMBL" id="MU006776">
    <property type="protein sequence ID" value="KAF2646831.1"/>
    <property type="molecule type" value="Genomic_DNA"/>
</dbReference>
<dbReference type="Pfam" id="PF00703">
    <property type="entry name" value="Glyco_hydro_2"/>
    <property type="match status" value="1"/>
</dbReference>
<dbReference type="OrthoDB" id="408532at2759"/>
<feature type="signal peptide" evidence="6">
    <location>
        <begin position="1"/>
        <end position="25"/>
    </location>
</feature>
<evidence type="ECO:0000259" key="9">
    <source>
        <dbReference type="Pfam" id="PF18368"/>
    </source>
</evidence>
<dbReference type="InterPro" id="IPR043534">
    <property type="entry name" value="EBDG/EBM"/>
</dbReference>
<evidence type="ECO:0000256" key="2">
    <source>
        <dbReference type="ARBA" id="ARBA00022801"/>
    </source>
</evidence>
<dbReference type="PANTHER" id="PTHR43536:SF1">
    <property type="entry name" value="MANNOSYLGLYCOPROTEIN ENDO-BETA-MANNOSIDASE"/>
    <property type="match status" value="1"/>
</dbReference>
<dbReference type="SUPFAM" id="SSF51445">
    <property type="entry name" value="(Trans)glycosidases"/>
    <property type="match status" value="1"/>
</dbReference>
<dbReference type="AlphaFoldDB" id="A0A6A6SIN8"/>
<evidence type="ECO:0000256" key="6">
    <source>
        <dbReference type="SAM" id="SignalP"/>
    </source>
</evidence>
<dbReference type="InterPro" id="IPR008979">
    <property type="entry name" value="Galactose-bd-like_sf"/>
</dbReference>
<dbReference type="InterPro" id="IPR041351">
    <property type="entry name" value="Ig_GlcNase"/>
</dbReference>
<sequence>MALSSSVILGSLLLLTSSFTPTTTASLISSPGQKTVIPAWKVQSSSATGNDAAKLSSPLLDTSTWYTIGSKATLMGTLLENGVYNDSALFFSDTLDSVEYAPFRVPWFYRAELDVDIKTDNASANGSGDRLQLVTHGISSRADVYLNGAVVADKNTQVGAYGGLTYDITPYVKSGKNVLLIRAYPTDYNRDFALGFVDWNPYPPDNGTGVWRDVEVKKTGPASLLSPPRVNAKLDGRVSIKVDVKSWVDEGVDAKVVCTVKDPQGKEAGKPKAAVKIAGKGWRKVILDIKVSNPRIWWPKQWGEQPLYSTSCLLSTPSGLSDTTSSTRFGIRTVSSSLNTHNDTTFTINNTPFQVLGAGYTSDIFLRFSPSKLRAQFQLVLDMGLNTVRLEGKQEHTQLYELADEMGIMVMAGWECCDKWEGWSYNDEGSGITFTEPDYSVVNTSMRHEAQMMQHHPSLLAFLVGSDFWPDDKATRIYVDALNALDWDVPIIASASQRGYPALLGNGGMKMDGPYDWVPPNYWYNKQLGAAFGFASELGAGVGTPELISLRHFLSPADLADLWKAPEKGLYHMSTAVSSFYSRAIYSSALFARYGAPDSLDDYILKAQMSDYEATRAQFEAYATRWTGIERPATGLVYWMLNNAWPSLHWNLFDYYLHTAGSFFGVKTATRIEHVVYDYATRAIHLVNRSRASKGRRNVDIELVDVKGVVLSKSTISVTTSPNTSRNLDTVVNATSTTDVSFLRLLLSTTDGKVVSRNVYWLSPTPDILVWENSTWYHTPVSTFADYTSLNTMEKTELVVTSTHTSGNKGELVLVNEGIVPAVFVRLGLVDADGSDVVPVFWEDNYVTLFPGERIGVGVRFEGAGGLGGGKRVEVSGMNVDARVVSLS</sequence>
<dbReference type="Proteomes" id="UP000799753">
    <property type="component" value="Unassembled WGS sequence"/>
</dbReference>
<accession>A0A6A6SIN8</accession>
<dbReference type="PANTHER" id="PTHR43536">
    <property type="entry name" value="MANNOSYLGLYCOPROTEIN ENDO-BETA-MANNOSIDASE"/>
    <property type="match status" value="1"/>
</dbReference>
<dbReference type="GO" id="GO:0000272">
    <property type="term" value="P:polysaccharide catabolic process"/>
    <property type="evidence" value="ECO:0007669"/>
    <property type="project" value="UniProtKB-KW"/>
</dbReference>
<gene>
    <name evidence="11" type="ORF">P280DRAFT_19866</name>
</gene>
<dbReference type="Gene3D" id="3.20.20.80">
    <property type="entry name" value="Glycosidases"/>
    <property type="match status" value="1"/>
</dbReference>
<feature type="domain" description="Mannosidase Ig/CBM-like" evidence="8">
    <location>
        <begin position="683"/>
        <end position="764"/>
    </location>
</feature>
<evidence type="ECO:0000259" key="10">
    <source>
        <dbReference type="Pfam" id="PF22666"/>
    </source>
</evidence>
<feature type="domain" description="Exo-beta-D-glucosaminidase Ig-fold" evidence="9">
    <location>
        <begin position="776"/>
        <end position="880"/>
    </location>
</feature>
<evidence type="ECO:0000313" key="12">
    <source>
        <dbReference type="Proteomes" id="UP000799753"/>
    </source>
</evidence>
<keyword evidence="6" id="KW-0732">Signal</keyword>
<feature type="domain" description="Beta-mannosidase-like galactose-binding" evidence="10">
    <location>
        <begin position="54"/>
        <end position="185"/>
    </location>
</feature>
<evidence type="ECO:0000256" key="1">
    <source>
        <dbReference type="ARBA" id="ARBA00007401"/>
    </source>
</evidence>
<dbReference type="InterPro" id="IPR041447">
    <property type="entry name" value="Mannosidase_ig"/>
</dbReference>
<reference evidence="11" key="1">
    <citation type="journal article" date="2020" name="Stud. Mycol.">
        <title>101 Dothideomycetes genomes: a test case for predicting lifestyles and emergence of pathogens.</title>
        <authorList>
            <person name="Haridas S."/>
            <person name="Albert R."/>
            <person name="Binder M."/>
            <person name="Bloem J."/>
            <person name="Labutti K."/>
            <person name="Salamov A."/>
            <person name="Andreopoulos B."/>
            <person name="Baker S."/>
            <person name="Barry K."/>
            <person name="Bills G."/>
            <person name="Bluhm B."/>
            <person name="Cannon C."/>
            <person name="Castanera R."/>
            <person name="Culley D."/>
            <person name="Daum C."/>
            <person name="Ezra D."/>
            <person name="Gonzalez J."/>
            <person name="Henrissat B."/>
            <person name="Kuo A."/>
            <person name="Liang C."/>
            <person name="Lipzen A."/>
            <person name="Lutzoni F."/>
            <person name="Magnuson J."/>
            <person name="Mondo S."/>
            <person name="Nolan M."/>
            <person name="Ohm R."/>
            <person name="Pangilinan J."/>
            <person name="Park H.-J."/>
            <person name="Ramirez L."/>
            <person name="Alfaro M."/>
            <person name="Sun H."/>
            <person name="Tritt A."/>
            <person name="Yoshinaga Y."/>
            <person name="Zwiers L.-H."/>
            <person name="Turgeon B."/>
            <person name="Goodwin S."/>
            <person name="Spatafora J."/>
            <person name="Crous P."/>
            <person name="Grigoriev I."/>
        </authorList>
    </citation>
    <scope>NUCLEOTIDE SEQUENCE</scope>
    <source>
        <strain evidence="11">CBS 473.64</strain>
    </source>
</reference>
<evidence type="ECO:0000256" key="3">
    <source>
        <dbReference type="ARBA" id="ARBA00023277"/>
    </source>
</evidence>
<organism evidence="11 12">
    <name type="scientific">Massarina eburnea CBS 473.64</name>
    <dbReference type="NCBI Taxonomy" id="1395130"/>
    <lineage>
        <taxon>Eukaryota</taxon>
        <taxon>Fungi</taxon>
        <taxon>Dikarya</taxon>
        <taxon>Ascomycota</taxon>
        <taxon>Pezizomycotina</taxon>
        <taxon>Dothideomycetes</taxon>
        <taxon>Pleosporomycetidae</taxon>
        <taxon>Pleosporales</taxon>
        <taxon>Massarineae</taxon>
        <taxon>Massarinaceae</taxon>
        <taxon>Massarina</taxon>
    </lineage>
</organism>
<feature type="chain" id="PRO_5025356969" evidence="6">
    <location>
        <begin position="26"/>
        <end position="888"/>
    </location>
</feature>
<keyword evidence="2 11" id="KW-0378">Hydrolase</keyword>
<evidence type="ECO:0000256" key="5">
    <source>
        <dbReference type="ARBA" id="ARBA00023326"/>
    </source>
</evidence>
<evidence type="ECO:0000313" key="11">
    <source>
        <dbReference type="EMBL" id="KAF2646831.1"/>
    </source>
</evidence>
<dbReference type="Gene3D" id="2.60.40.10">
    <property type="entry name" value="Immunoglobulins"/>
    <property type="match status" value="3"/>
</dbReference>
<keyword evidence="4" id="KW-0326">Glycosidase</keyword>
<dbReference type="Pfam" id="PF17786">
    <property type="entry name" value="Mannosidase_ig"/>
    <property type="match status" value="1"/>
</dbReference>
<keyword evidence="3" id="KW-0119">Carbohydrate metabolism</keyword>
<comment type="similarity">
    <text evidence="1">Belongs to the glycosyl hydrolase 2 family.</text>
</comment>
<keyword evidence="5" id="KW-0624">Polysaccharide degradation</keyword>
<dbReference type="SUPFAM" id="SSF49785">
    <property type="entry name" value="Galactose-binding domain-like"/>
    <property type="match status" value="1"/>
</dbReference>
<dbReference type="InterPro" id="IPR054593">
    <property type="entry name" value="Beta-mannosidase-like_N2"/>
</dbReference>
<dbReference type="Pfam" id="PF18368">
    <property type="entry name" value="Ig_GlcNase"/>
    <property type="match status" value="1"/>
</dbReference>
<evidence type="ECO:0000259" key="8">
    <source>
        <dbReference type="Pfam" id="PF17786"/>
    </source>
</evidence>
<dbReference type="InterPro" id="IPR036156">
    <property type="entry name" value="Beta-gal/glucu_dom_sf"/>
</dbReference>
<proteinExistence type="inferred from homology"/>
<dbReference type="Pfam" id="PF22666">
    <property type="entry name" value="Glyco_hydro_2_N2"/>
    <property type="match status" value="1"/>
</dbReference>
<evidence type="ECO:0000259" key="7">
    <source>
        <dbReference type="Pfam" id="PF00703"/>
    </source>
</evidence>
<dbReference type="SUPFAM" id="SSF49303">
    <property type="entry name" value="beta-Galactosidase/glucuronidase domain"/>
    <property type="match status" value="3"/>
</dbReference>
<dbReference type="InterPro" id="IPR006102">
    <property type="entry name" value="Ig-like_GH2"/>
</dbReference>
<evidence type="ECO:0000256" key="4">
    <source>
        <dbReference type="ARBA" id="ARBA00023295"/>
    </source>
</evidence>
<dbReference type="Gene3D" id="2.60.120.260">
    <property type="entry name" value="Galactose-binding domain-like"/>
    <property type="match status" value="1"/>
</dbReference>
<dbReference type="InterPro" id="IPR017853">
    <property type="entry name" value="GH"/>
</dbReference>
<keyword evidence="12" id="KW-1185">Reference proteome</keyword>
<feature type="domain" description="Glycoside hydrolase family 2 immunoglobulin-like beta-sandwich" evidence="7">
    <location>
        <begin position="234"/>
        <end position="332"/>
    </location>
</feature>